<evidence type="ECO:0000313" key="2">
    <source>
        <dbReference type="EMBL" id="SAL85885.1"/>
    </source>
</evidence>
<gene>
    <name evidence="2" type="ORF">AWB67_07060</name>
</gene>
<reference evidence="2" key="1">
    <citation type="submission" date="2016-01" db="EMBL/GenBank/DDBJ databases">
        <authorList>
            <person name="Peeters C."/>
        </authorList>
    </citation>
    <scope>NUCLEOTIDE SEQUENCE [LARGE SCALE GENOMIC DNA]</scope>
    <source>
        <strain evidence="2">LMG 22937</strain>
    </source>
</reference>
<keyword evidence="3" id="KW-1185">Reference proteome</keyword>
<organism evidence="2 3">
    <name type="scientific">Caballeronia terrestris</name>
    <dbReference type="NCBI Taxonomy" id="1226301"/>
    <lineage>
        <taxon>Bacteria</taxon>
        <taxon>Pseudomonadati</taxon>
        <taxon>Pseudomonadota</taxon>
        <taxon>Betaproteobacteria</taxon>
        <taxon>Burkholderiales</taxon>
        <taxon>Burkholderiaceae</taxon>
        <taxon>Caballeronia</taxon>
    </lineage>
</organism>
<evidence type="ECO:0000256" key="1">
    <source>
        <dbReference type="SAM" id="MobiDB-lite"/>
    </source>
</evidence>
<feature type="compositionally biased region" description="Polar residues" evidence="1">
    <location>
        <begin position="1"/>
        <end position="47"/>
    </location>
</feature>
<evidence type="ECO:0000313" key="3">
    <source>
        <dbReference type="Proteomes" id="UP000054925"/>
    </source>
</evidence>
<comment type="caution">
    <text evidence="2">The sequence shown here is derived from an EMBL/GenBank/DDBJ whole genome shotgun (WGS) entry which is preliminary data.</text>
</comment>
<proteinExistence type="predicted"/>
<accession>A0A158KY50</accession>
<dbReference type="EMBL" id="FCOL02000201">
    <property type="protein sequence ID" value="SAL85885.1"/>
    <property type="molecule type" value="Genomic_DNA"/>
</dbReference>
<feature type="region of interest" description="Disordered" evidence="1">
    <location>
        <begin position="1"/>
        <end position="61"/>
    </location>
</feature>
<protein>
    <submittedName>
        <fullName evidence="2">Uncharacterized protein</fullName>
    </submittedName>
</protein>
<sequence>MTHATNITPVTMLTDSPSRSNQPRCVTSASHVPNAASFVSSPTTITAPTAGPRRVPSPPSNVMRMTVPDIVQCTSESVAKPSTSVFIAPARPAQAAEMTNANSLNRSTS</sequence>
<dbReference type="AlphaFoldDB" id="A0A158KY50"/>
<dbReference type="Proteomes" id="UP000054925">
    <property type="component" value="Unassembled WGS sequence"/>
</dbReference>
<name>A0A158KY50_9BURK</name>